<keyword evidence="5" id="KW-0732">Signal</keyword>
<comment type="caution">
    <text evidence="6">The sequence shown here is derived from an EMBL/GenBank/DDBJ whole genome shotgun (WGS) entry which is preliminary data.</text>
</comment>
<reference evidence="6" key="1">
    <citation type="submission" date="2021-08" db="EMBL/GenBank/DDBJ databases">
        <authorList>
            <person name="Misof B."/>
            <person name="Oliver O."/>
            <person name="Podsiadlowski L."/>
            <person name="Donath A."/>
            <person name="Peters R."/>
            <person name="Mayer C."/>
            <person name="Rust J."/>
            <person name="Gunkel S."/>
            <person name="Lesny P."/>
            <person name="Martin S."/>
            <person name="Oeyen J.P."/>
            <person name="Petersen M."/>
            <person name="Panagiotis P."/>
            <person name="Wilbrandt J."/>
            <person name="Tanja T."/>
        </authorList>
    </citation>
    <scope>NUCLEOTIDE SEQUENCE</scope>
    <source>
        <strain evidence="6">GBR_01_08_01A</strain>
        <tissue evidence="6">Thorax + abdomen</tissue>
    </source>
</reference>
<dbReference type="PANTHER" id="PTHR45712">
    <property type="entry name" value="AGAP008170-PA"/>
    <property type="match status" value="1"/>
</dbReference>
<organism evidence="6 7">
    <name type="scientific">Odynerus spinipes</name>
    <dbReference type="NCBI Taxonomy" id="1348599"/>
    <lineage>
        <taxon>Eukaryota</taxon>
        <taxon>Metazoa</taxon>
        <taxon>Ecdysozoa</taxon>
        <taxon>Arthropoda</taxon>
        <taxon>Hexapoda</taxon>
        <taxon>Insecta</taxon>
        <taxon>Pterygota</taxon>
        <taxon>Neoptera</taxon>
        <taxon>Endopterygota</taxon>
        <taxon>Hymenoptera</taxon>
        <taxon>Apocrita</taxon>
        <taxon>Aculeata</taxon>
        <taxon>Vespoidea</taxon>
        <taxon>Vespidae</taxon>
        <taxon>Eumeninae</taxon>
        <taxon>Odynerus</taxon>
    </lineage>
</organism>
<keyword evidence="2" id="KW-0677">Repeat</keyword>
<keyword evidence="4" id="KW-0812">Transmembrane</keyword>
<keyword evidence="1" id="KW-0433">Leucine-rich repeat</keyword>
<evidence type="ECO:0000256" key="2">
    <source>
        <dbReference type="ARBA" id="ARBA00022737"/>
    </source>
</evidence>
<dbReference type="InterPro" id="IPR050333">
    <property type="entry name" value="SLRP"/>
</dbReference>
<keyword evidence="7" id="KW-1185">Reference proteome</keyword>
<sequence length="421" mass="47436">MNARIIASSRFRASAIVVVLLFFVFSLVLADSCPSFCDCDIWYELKRARCVGRHLYSIHTDASSNVQALDLSDNSISSLANAEIADAGLTNLKYLNLSKNSISEIALEAFSRLTELTVLDLSKNHLYHLLPDIFLETTNLRVLKLSKNNFNVHVPKLQCPWLTELDVHSCQISHIPADTFAGLTHLRSLDLTNNLMIQLDNVVLRPLQFLRKVSLEGNPWSCNKMMYDLEASLRFRRVEHDAACNKTSPGSKKFEKMILRPPQDPRGRSHSLSTDREHTKSWGSVKCDNEYKNASTLSPDVESDDSVVRRNLQSMSPYWFLAMGFLLGCATSMVVCYMCLSNRSSCRRHHDYRDTFDGDPQRVFLLQNQWHVAEPTLDSSQTISCPGTPPPPYRDVMLRPGLYRAAPANSNLNNNAAGYGT</sequence>
<evidence type="ECO:0000313" key="7">
    <source>
        <dbReference type="Proteomes" id="UP001258017"/>
    </source>
</evidence>
<dbReference type="PANTHER" id="PTHR45712:SF22">
    <property type="entry name" value="INSULIN-LIKE GROWTH FACTOR-BINDING PROTEIN COMPLEX ACID LABILE SUBUNIT"/>
    <property type="match status" value="1"/>
</dbReference>
<feature type="chain" id="PRO_5041985551" evidence="5">
    <location>
        <begin position="31"/>
        <end position="421"/>
    </location>
</feature>
<evidence type="ECO:0000256" key="1">
    <source>
        <dbReference type="ARBA" id="ARBA00022614"/>
    </source>
</evidence>
<accession>A0AAD9RCX8</accession>
<dbReference type="Gene3D" id="3.80.10.10">
    <property type="entry name" value="Ribonuclease Inhibitor"/>
    <property type="match status" value="2"/>
</dbReference>
<feature type="compositionally biased region" description="Basic and acidic residues" evidence="3">
    <location>
        <begin position="259"/>
        <end position="280"/>
    </location>
</feature>
<dbReference type="EMBL" id="JAIFRP010004357">
    <property type="protein sequence ID" value="KAK2577440.1"/>
    <property type="molecule type" value="Genomic_DNA"/>
</dbReference>
<dbReference type="PROSITE" id="PS51450">
    <property type="entry name" value="LRR"/>
    <property type="match status" value="2"/>
</dbReference>
<name>A0AAD9RCX8_9HYME</name>
<keyword evidence="4" id="KW-0472">Membrane</keyword>
<reference evidence="6" key="2">
    <citation type="journal article" date="2023" name="Commun. Biol.">
        <title>Intrasexual cuticular hydrocarbon dimorphism in a wasp sheds light on hydrocarbon biosynthesis genes in Hymenoptera.</title>
        <authorList>
            <person name="Moris V.C."/>
            <person name="Podsiadlowski L."/>
            <person name="Martin S."/>
            <person name="Oeyen J.P."/>
            <person name="Donath A."/>
            <person name="Petersen M."/>
            <person name="Wilbrandt J."/>
            <person name="Misof B."/>
            <person name="Liedtke D."/>
            <person name="Thamm M."/>
            <person name="Scheiner R."/>
            <person name="Schmitt T."/>
            <person name="Niehuis O."/>
        </authorList>
    </citation>
    <scope>NUCLEOTIDE SEQUENCE</scope>
    <source>
        <strain evidence="6">GBR_01_08_01A</strain>
    </source>
</reference>
<evidence type="ECO:0000313" key="6">
    <source>
        <dbReference type="EMBL" id="KAK2577440.1"/>
    </source>
</evidence>
<feature type="transmembrane region" description="Helical" evidence="4">
    <location>
        <begin position="318"/>
        <end position="340"/>
    </location>
</feature>
<dbReference type="Proteomes" id="UP001258017">
    <property type="component" value="Unassembled WGS sequence"/>
</dbReference>
<proteinExistence type="predicted"/>
<dbReference type="InterPro" id="IPR003591">
    <property type="entry name" value="Leu-rich_rpt_typical-subtyp"/>
</dbReference>
<dbReference type="PRINTS" id="PR00019">
    <property type="entry name" value="LEURICHRPT"/>
</dbReference>
<evidence type="ECO:0000256" key="5">
    <source>
        <dbReference type="SAM" id="SignalP"/>
    </source>
</evidence>
<dbReference type="Pfam" id="PF13855">
    <property type="entry name" value="LRR_8"/>
    <property type="match status" value="2"/>
</dbReference>
<evidence type="ECO:0000256" key="3">
    <source>
        <dbReference type="SAM" id="MobiDB-lite"/>
    </source>
</evidence>
<evidence type="ECO:0000256" key="4">
    <source>
        <dbReference type="SAM" id="Phobius"/>
    </source>
</evidence>
<dbReference type="SMART" id="SM00369">
    <property type="entry name" value="LRR_TYP"/>
    <property type="match status" value="5"/>
</dbReference>
<protein>
    <submittedName>
        <fullName evidence="6">Uncharacterized protein</fullName>
    </submittedName>
</protein>
<keyword evidence="4" id="KW-1133">Transmembrane helix</keyword>
<dbReference type="InterPro" id="IPR032675">
    <property type="entry name" value="LRR_dom_sf"/>
</dbReference>
<feature type="signal peptide" evidence="5">
    <location>
        <begin position="1"/>
        <end position="30"/>
    </location>
</feature>
<feature type="region of interest" description="Disordered" evidence="3">
    <location>
        <begin position="259"/>
        <end position="281"/>
    </location>
</feature>
<gene>
    <name evidence="6" type="ORF">KPH14_003547</name>
</gene>
<dbReference type="InterPro" id="IPR001611">
    <property type="entry name" value="Leu-rich_rpt"/>
</dbReference>
<dbReference type="SUPFAM" id="SSF52058">
    <property type="entry name" value="L domain-like"/>
    <property type="match status" value="1"/>
</dbReference>
<dbReference type="AlphaFoldDB" id="A0AAD9RCX8"/>